<evidence type="ECO:0000259" key="1">
    <source>
        <dbReference type="Pfam" id="PF00535"/>
    </source>
</evidence>
<reference evidence="2 3" key="1">
    <citation type="submission" date="2019-07" db="EMBL/GenBank/DDBJ databases">
        <authorList>
            <person name="Huq M.A."/>
        </authorList>
    </citation>
    <scope>NUCLEOTIDE SEQUENCE [LARGE SCALE GENOMIC DNA]</scope>
    <source>
        <strain evidence="2 3">MAH-19</strain>
    </source>
</reference>
<dbReference type="Gene3D" id="3.90.550.10">
    <property type="entry name" value="Spore Coat Polysaccharide Biosynthesis Protein SpsA, Chain A"/>
    <property type="match status" value="1"/>
</dbReference>
<comment type="caution">
    <text evidence="2">The sequence shown here is derived from an EMBL/GenBank/DDBJ whole genome shotgun (WGS) entry which is preliminary data.</text>
</comment>
<dbReference type="PANTHER" id="PTHR22916">
    <property type="entry name" value="GLYCOSYLTRANSFERASE"/>
    <property type="match status" value="1"/>
</dbReference>
<protein>
    <submittedName>
        <fullName evidence="2">Glycosyltransferase</fullName>
    </submittedName>
</protein>
<dbReference type="CDD" id="cd06433">
    <property type="entry name" value="GT_2_WfgS_like"/>
    <property type="match status" value="1"/>
</dbReference>
<gene>
    <name evidence="2" type="ORF">FO440_23915</name>
</gene>
<dbReference type="PANTHER" id="PTHR22916:SF3">
    <property type="entry name" value="UDP-GLCNAC:BETAGAL BETA-1,3-N-ACETYLGLUCOSAMINYLTRANSFERASE-LIKE PROTEIN 1"/>
    <property type="match status" value="1"/>
</dbReference>
<dbReference type="InterPro" id="IPR029044">
    <property type="entry name" value="Nucleotide-diphossugar_trans"/>
</dbReference>
<dbReference type="GO" id="GO:0016758">
    <property type="term" value="F:hexosyltransferase activity"/>
    <property type="evidence" value="ECO:0007669"/>
    <property type="project" value="UniProtKB-ARBA"/>
</dbReference>
<accession>A0A556M7V0</accession>
<proteinExistence type="predicted"/>
<dbReference type="Proteomes" id="UP000318733">
    <property type="component" value="Unassembled WGS sequence"/>
</dbReference>
<keyword evidence="3" id="KW-1185">Reference proteome</keyword>
<dbReference type="SUPFAM" id="SSF53448">
    <property type="entry name" value="Nucleotide-diphospho-sugar transferases"/>
    <property type="match status" value="1"/>
</dbReference>
<keyword evidence="2" id="KW-0808">Transferase</keyword>
<evidence type="ECO:0000313" key="3">
    <source>
        <dbReference type="Proteomes" id="UP000318733"/>
    </source>
</evidence>
<dbReference type="Pfam" id="PF00535">
    <property type="entry name" value="Glycos_transf_2"/>
    <property type="match status" value="1"/>
</dbReference>
<dbReference type="OrthoDB" id="9788101at2"/>
<feature type="domain" description="Glycosyltransferase 2-like" evidence="1">
    <location>
        <begin position="8"/>
        <end position="139"/>
    </location>
</feature>
<name>A0A556M7V0_9SPHI</name>
<sequence length="293" mass="33822">MRVRPFFSIIIPVFNSSPTLPRLLESIVFQHYRNYELVFVDGASTDDTLTQLADFVRLNHELSVVIDSRPDKGIYDAMNRGVEKASGEWLYFIGGDDLFCDAGVLQSVKAAIETEKPDLIYGNVEGISSKTRYVYDSKAKVLAKGIHHQSVFYKRCIFDELGKYDLSYATAADYDFTLKVFFNEEYQIKYIDRDIACFGEDGFSASNFDYKFFSGHYRLLKRHKALDKLADPAKCLTDSIYCCYYLAGRKNDNAIAWRNLLFYVSRVKRASLAFRAATFLHMLKWTVKRPWMI</sequence>
<dbReference type="EMBL" id="VLPK01000008">
    <property type="protein sequence ID" value="TSJ35967.1"/>
    <property type="molecule type" value="Genomic_DNA"/>
</dbReference>
<evidence type="ECO:0000313" key="2">
    <source>
        <dbReference type="EMBL" id="TSJ35967.1"/>
    </source>
</evidence>
<dbReference type="InterPro" id="IPR001173">
    <property type="entry name" value="Glyco_trans_2-like"/>
</dbReference>
<dbReference type="AlphaFoldDB" id="A0A556M7V0"/>
<organism evidence="2 3">
    <name type="scientific">Mucilaginibacter corticis</name>
    <dbReference type="NCBI Taxonomy" id="2597670"/>
    <lineage>
        <taxon>Bacteria</taxon>
        <taxon>Pseudomonadati</taxon>
        <taxon>Bacteroidota</taxon>
        <taxon>Sphingobacteriia</taxon>
        <taxon>Sphingobacteriales</taxon>
        <taxon>Sphingobacteriaceae</taxon>
        <taxon>Mucilaginibacter</taxon>
    </lineage>
</organism>